<feature type="transmembrane region" description="Helical" evidence="1">
    <location>
        <begin position="44"/>
        <end position="62"/>
    </location>
</feature>
<keyword evidence="1" id="KW-1133">Transmembrane helix</keyword>
<dbReference type="Proteomes" id="UP000178603">
    <property type="component" value="Unassembled WGS sequence"/>
</dbReference>
<gene>
    <name evidence="2" type="ORF">A3E44_01540</name>
</gene>
<proteinExistence type="predicted"/>
<sequence length="199" mass="21723">MKGEEVATDSRAFVPFDAQQALSNWDRSPYFPFKGEKMKTLRRAAALGLAALFILIVVASPATSTAAPAAELEPRAWLPIIAKNEPKAPCVPGFMSVHSYRIVPGVERIDVGIHVELCGQDLKVQILNGTLEGVLPTEGWIPCPPGRCQGGRWVNPPSEFFWLQIARSPGYDITEITLVIPGSPEFTEVYDWTSCTSAP</sequence>
<keyword evidence="1" id="KW-0812">Transmembrane</keyword>
<protein>
    <submittedName>
        <fullName evidence="2">Uncharacterized protein</fullName>
    </submittedName>
</protein>
<evidence type="ECO:0000256" key="1">
    <source>
        <dbReference type="SAM" id="Phobius"/>
    </source>
</evidence>
<reference evidence="2 3" key="1">
    <citation type="journal article" date="2016" name="Nat. Commun.">
        <title>Thousands of microbial genomes shed light on interconnected biogeochemical processes in an aquifer system.</title>
        <authorList>
            <person name="Anantharaman K."/>
            <person name="Brown C.T."/>
            <person name="Hug L.A."/>
            <person name="Sharon I."/>
            <person name="Castelle C.J."/>
            <person name="Probst A.J."/>
            <person name="Thomas B.C."/>
            <person name="Singh A."/>
            <person name="Wilkins M.J."/>
            <person name="Karaoz U."/>
            <person name="Brodie E.L."/>
            <person name="Williams K.H."/>
            <person name="Hubbard S.S."/>
            <person name="Banfield J.F."/>
        </authorList>
    </citation>
    <scope>NUCLEOTIDE SEQUENCE [LARGE SCALE GENOMIC DNA]</scope>
</reference>
<evidence type="ECO:0000313" key="3">
    <source>
        <dbReference type="Proteomes" id="UP000178603"/>
    </source>
</evidence>
<evidence type="ECO:0000313" key="2">
    <source>
        <dbReference type="EMBL" id="OGM54823.1"/>
    </source>
</evidence>
<name>A0A1F8ASU1_9BACT</name>
<keyword evidence="1" id="KW-0472">Membrane</keyword>
<comment type="caution">
    <text evidence="2">The sequence shown here is derived from an EMBL/GenBank/DDBJ whole genome shotgun (WGS) entry which is preliminary data.</text>
</comment>
<dbReference type="EMBL" id="MGGW01000009">
    <property type="protein sequence ID" value="OGM54823.1"/>
    <property type="molecule type" value="Genomic_DNA"/>
</dbReference>
<organism evidence="2 3">
    <name type="scientific">Candidatus Woesebacteria bacterium RIFCSPHIGHO2_12_FULL_41_24</name>
    <dbReference type="NCBI Taxonomy" id="1802510"/>
    <lineage>
        <taxon>Bacteria</taxon>
        <taxon>Candidatus Woeseibacteriota</taxon>
    </lineage>
</organism>
<accession>A0A1F8ASU1</accession>
<dbReference type="AlphaFoldDB" id="A0A1F8ASU1"/>